<dbReference type="PATRIC" id="fig|471514.4.peg.740"/>
<feature type="compositionally biased region" description="Acidic residues" evidence="1">
    <location>
        <begin position="86"/>
        <end position="98"/>
    </location>
</feature>
<gene>
    <name evidence="2" type="ORF">AN477_11805</name>
</gene>
<evidence type="ECO:0000313" key="3">
    <source>
        <dbReference type="Proteomes" id="UP000050482"/>
    </source>
</evidence>
<dbReference type="STRING" id="471514.AN477_11805"/>
<proteinExistence type="predicted"/>
<organism evidence="2 3">
    <name type="scientific">Alicyclobacillus ferrooxydans</name>
    <dbReference type="NCBI Taxonomy" id="471514"/>
    <lineage>
        <taxon>Bacteria</taxon>
        <taxon>Bacillati</taxon>
        <taxon>Bacillota</taxon>
        <taxon>Bacilli</taxon>
        <taxon>Bacillales</taxon>
        <taxon>Alicyclobacillaceae</taxon>
        <taxon>Alicyclobacillus</taxon>
    </lineage>
</organism>
<dbReference type="AlphaFoldDB" id="A0A0P9EK93"/>
<evidence type="ECO:0000256" key="1">
    <source>
        <dbReference type="SAM" id="MobiDB-lite"/>
    </source>
</evidence>
<feature type="region of interest" description="Disordered" evidence="1">
    <location>
        <begin position="86"/>
        <end position="105"/>
    </location>
</feature>
<reference evidence="2 3" key="1">
    <citation type="submission" date="2015-09" db="EMBL/GenBank/DDBJ databases">
        <title>Draft genome sequence of Alicyclobacillus ferrooxydans DSM 22381.</title>
        <authorList>
            <person name="Hemp J."/>
        </authorList>
    </citation>
    <scope>NUCLEOTIDE SEQUENCE [LARGE SCALE GENOMIC DNA]</scope>
    <source>
        <strain evidence="2 3">TC-34</strain>
    </source>
</reference>
<comment type="caution">
    <text evidence="2">The sequence shown here is derived from an EMBL/GenBank/DDBJ whole genome shotgun (WGS) entry which is preliminary data.</text>
</comment>
<dbReference type="Proteomes" id="UP000050482">
    <property type="component" value="Unassembled WGS sequence"/>
</dbReference>
<dbReference type="EMBL" id="LJCO01000048">
    <property type="protein sequence ID" value="KPV43497.1"/>
    <property type="molecule type" value="Genomic_DNA"/>
</dbReference>
<dbReference type="RefSeq" id="WP_054969363.1">
    <property type="nucleotide sequence ID" value="NZ_LJCO01000048.1"/>
</dbReference>
<accession>A0A0P9EK93</accession>
<sequence length="105" mass="11764">MRHILSPVFAIGTIHIEQVEGASCVNLGNNWPTNFQSYKKHNQGFGSVSGNNNVMSSLRSLLNDPDTFDMMSVPDNQVPEWAEQFLQDDDDEKPDDTEPTVRSIP</sequence>
<name>A0A0P9EK93_9BACL</name>
<protein>
    <submittedName>
        <fullName evidence="2">Uncharacterized protein</fullName>
    </submittedName>
</protein>
<evidence type="ECO:0000313" key="2">
    <source>
        <dbReference type="EMBL" id="KPV43497.1"/>
    </source>
</evidence>
<keyword evidence="3" id="KW-1185">Reference proteome</keyword>
<dbReference type="OrthoDB" id="2376915at2"/>